<accession>A0A5B7GIB6</accession>
<dbReference type="EMBL" id="VSRR010015890">
    <property type="protein sequence ID" value="MPC58672.1"/>
    <property type="molecule type" value="Genomic_DNA"/>
</dbReference>
<comment type="caution">
    <text evidence="1">The sequence shown here is derived from an EMBL/GenBank/DDBJ whole genome shotgun (WGS) entry which is preliminary data.</text>
</comment>
<sequence length="30" mass="3345">MPNFQSTVPVFVEEQSCAKRRAGVSVGYRT</sequence>
<keyword evidence="2" id="KW-1185">Reference proteome</keyword>
<dbReference type="AlphaFoldDB" id="A0A5B7GIB6"/>
<protein>
    <submittedName>
        <fullName evidence="1">Uncharacterized protein</fullName>
    </submittedName>
</protein>
<organism evidence="1 2">
    <name type="scientific">Portunus trituberculatus</name>
    <name type="common">Swimming crab</name>
    <name type="synonym">Neptunus trituberculatus</name>
    <dbReference type="NCBI Taxonomy" id="210409"/>
    <lineage>
        <taxon>Eukaryota</taxon>
        <taxon>Metazoa</taxon>
        <taxon>Ecdysozoa</taxon>
        <taxon>Arthropoda</taxon>
        <taxon>Crustacea</taxon>
        <taxon>Multicrustacea</taxon>
        <taxon>Malacostraca</taxon>
        <taxon>Eumalacostraca</taxon>
        <taxon>Eucarida</taxon>
        <taxon>Decapoda</taxon>
        <taxon>Pleocyemata</taxon>
        <taxon>Brachyura</taxon>
        <taxon>Eubrachyura</taxon>
        <taxon>Portunoidea</taxon>
        <taxon>Portunidae</taxon>
        <taxon>Portuninae</taxon>
        <taxon>Portunus</taxon>
    </lineage>
</organism>
<reference evidence="1 2" key="1">
    <citation type="submission" date="2019-05" db="EMBL/GenBank/DDBJ databases">
        <title>Another draft genome of Portunus trituberculatus and its Hox gene families provides insights of decapod evolution.</title>
        <authorList>
            <person name="Jeong J.-H."/>
            <person name="Song I."/>
            <person name="Kim S."/>
            <person name="Choi T."/>
            <person name="Kim D."/>
            <person name="Ryu S."/>
            <person name="Kim W."/>
        </authorList>
    </citation>
    <scope>NUCLEOTIDE SEQUENCE [LARGE SCALE GENOMIC DNA]</scope>
    <source>
        <tissue evidence="1">Muscle</tissue>
    </source>
</reference>
<evidence type="ECO:0000313" key="1">
    <source>
        <dbReference type="EMBL" id="MPC58672.1"/>
    </source>
</evidence>
<gene>
    <name evidence="1" type="ORF">E2C01_052679</name>
</gene>
<evidence type="ECO:0000313" key="2">
    <source>
        <dbReference type="Proteomes" id="UP000324222"/>
    </source>
</evidence>
<proteinExistence type="predicted"/>
<name>A0A5B7GIB6_PORTR</name>
<dbReference type="Proteomes" id="UP000324222">
    <property type="component" value="Unassembled WGS sequence"/>
</dbReference>